<sequence>MLYEKAKELLIKYKAGNCTDAEKALVEKWLFQYQNEDLDLSDERIETIGQEIWLNLPKPQLKIVKKSLWLRVAAAATVLLFLSVGLYFMFNGASYGPHAVVYKTDIKPGANTAILTLASGKTIELTGAKNGELASDGNAVISKAANGEVVYHIKDTTNENQLAYNTMATPRSGQYHLVLADGTNVWLNAESSIKYPTVFSGNERKVEITGEAYFEVAHNAAKPFRVVTKGQVVEVLGTHFNVNAYTDEPVIKTTLLEGSVKVTQNQNTAMLIPGQQAQVNGGAGNAAIKVIEHADTDEATAWKNGLFQFNKASIESIMRQAARWYNVEVSYSDNKKPVKTFTGNISRNSNLSQLLEILSYTGSRFEIDGKKIIVKTE</sequence>
<dbReference type="InterPro" id="IPR032508">
    <property type="entry name" value="FecR_C"/>
</dbReference>
<proteinExistence type="predicted"/>
<keyword evidence="1" id="KW-0472">Membrane</keyword>
<dbReference type="InterPro" id="IPR012373">
    <property type="entry name" value="Ferrdict_sens_TM"/>
</dbReference>
<evidence type="ECO:0000259" key="3">
    <source>
        <dbReference type="Pfam" id="PF16344"/>
    </source>
</evidence>
<dbReference type="PANTHER" id="PTHR30273:SF2">
    <property type="entry name" value="PROTEIN FECR"/>
    <property type="match status" value="1"/>
</dbReference>
<name>A0ABY7T0C8_9SPHI</name>
<dbReference type="Pfam" id="PF16344">
    <property type="entry name" value="FecR_C"/>
    <property type="match status" value="1"/>
</dbReference>
<accession>A0ABY7T0C8</accession>
<feature type="transmembrane region" description="Helical" evidence="1">
    <location>
        <begin position="68"/>
        <end position="90"/>
    </location>
</feature>
<dbReference type="Gene3D" id="2.60.120.1440">
    <property type="match status" value="1"/>
</dbReference>
<dbReference type="EMBL" id="CP117167">
    <property type="protein sequence ID" value="WCT09890.1"/>
    <property type="molecule type" value="Genomic_DNA"/>
</dbReference>
<feature type="domain" description="FecR protein" evidence="2">
    <location>
        <begin position="166"/>
        <end position="261"/>
    </location>
</feature>
<evidence type="ECO:0000256" key="1">
    <source>
        <dbReference type="SAM" id="Phobius"/>
    </source>
</evidence>
<dbReference type="Pfam" id="PF04773">
    <property type="entry name" value="FecR"/>
    <property type="match status" value="1"/>
</dbReference>
<evidence type="ECO:0000313" key="5">
    <source>
        <dbReference type="Proteomes" id="UP001216139"/>
    </source>
</evidence>
<evidence type="ECO:0000259" key="2">
    <source>
        <dbReference type="Pfam" id="PF04773"/>
    </source>
</evidence>
<dbReference type="Gene3D" id="3.55.50.30">
    <property type="match status" value="1"/>
</dbReference>
<keyword evidence="1" id="KW-0812">Transmembrane</keyword>
<dbReference type="PANTHER" id="PTHR30273">
    <property type="entry name" value="PERIPLASMIC SIGNAL SENSOR AND SIGMA FACTOR ACTIVATOR FECR-RELATED"/>
    <property type="match status" value="1"/>
</dbReference>
<feature type="domain" description="Protein FecR C-terminal" evidence="3">
    <location>
        <begin position="307"/>
        <end position="374"/>
    </location>
</feature>
<keyword evidence="5" id="KW-1185">Reference proteome</keyword>
<gene>
    <name evidence="4" type="ORF">PQO05_14240</name>
</gene>
<protein>
    <submittedName>
        <fullName evidence="4">DUF4974 domain-containing protein</fullName>
    </submittedName>
</protein>
<dbReference type="PIRSF" id="PIRSF018266">
    <property type="entry name" value="FecR"/>
    <property type="match status" value="1"/>
</dbReference>
<dbReference type="RefSeq" id="WP_273627985.1">
    <property type="nucleotide sequence ID" value="NZ_CP117167.1"/>
</dbReference>
<keyword evidence="1" id="KW-1133">Transmembrane helix</keyword>
<dbReference type="InterPro" id="IPR006860">
    <property type="entry name" value="FecR"/>
</dbReference>
<reference evidence="4 5" key="1">
    <citation type="submission" date="2023-02" db="EMBL/GenBank/DDBJ databases">
        <title>Genome sequence of Mucilaginibacter jinjuensis strain KACC 16571.</title>
        <authorList>
            <person name="Kim S."/>
            <person name="Heo J."/>
            <person name="Kwon S.-W."/>
        </authorList>
    </citation>
    <scope>NUCLEOTIDE SEQUENCE [LARGE SCALE GENOMIC DNA]</scope>
    <source>
        <strain evidence="4 5">KACC 16571</strain>
    </source>
</reference>
<dbReference type="Proteomes" id="UP001216139">
    <property type="component" value="Chromosome"/>
</dbReference>
<evidence type="ECO:0000313" key="4">
    <source>
        <dbReference type="EMBL" id="WCT09890.1"/>
    </source>
</evidence>
<organism evidence="4 5">
    <name type="scientific">Mucilaginibacter jinjuensis</name>
    <dbReference type="NCBI Taxonomy" id="1176721"/>
    <lineage>
        <taxon>Bacteria</taxon>
        <taxon>Pseudomonadati</taxon>
        <taxon>Bacteroidota</taxon>
        <taxon>Sphingobacteriia</taxon>
        <taxon>Sphingobacteriales</taxon>
        <taxon>Sphingobacteriaceae</taxon>
        <taxon>Mucilaginibacter</taxon>
    </lineage>
</organism>